<dbReference type="UniPathway" id="UPA00148"/>
<organism evidence="9 10">
    <name type="scientific">Ciceribacter ferrooxidans</name>
    <dbReference type="NCBI Taxonomy" id="2509717"/>
    <lineage>
        <taxon>Bacteria</taxon>
        <taxon>Pseudomonadati</taxon>
        <taxon>Pseudomonadota</taxon>
        <taxon>Alphaproteobacteria</taxon>
        <taxon>Hyphomicrobiales</taxon>
        <taxon>Rhizobiaceae</taxon>
        <taxon>Ciceribacter</taxon>
    </lineage>
</organism>
<keyword evidence="6" id="KW-0949">S-adenosyl-L-methionine</keyword>
<reference evidence="9 10" key="1">
    <citation type="submission" date="2019-01" db="EMBL/GenBank/DDBJ databases">
        <authorList>
            <person name="Deng T."/>
        </authorList>
    </citation>
    <scope>NUCLEOTIDE SEQUENCE [LARGE SCALE GENOMIC DNA]</scope>
    <source>
        <strain evidence="9 10">F8825</strain>
    </source>
</reference>
<feature type="domain" description="Tetrapyrrole methylase" evidence="8">
    <location>
        <begin position="4"/>
        <end position="209"/>
    </location>
</feature>
<evidence type="ECO:0000313" key="9">
    <source>
        <dbReference type="EMBL" id="RYC12337.1"/>
    </source>
</evidence>
<dbReference type="EC" id="2.1.1.130" evidence="9"/>
<keyword evidence="10" id="KW-1185">Reference proteome</keyword>
<dbReference type="CDD" id="cd11645">
    <property type="entry name" value="Precorrin_2_C20_MT"/>
    <property type="match status" value="1"/>
</dbReference>
<dbReference type="EMBL" id="SDVB01000238">
    <property type="protein sequence ID" value="RYC12337.1"/>
    <property type="molecule type" value="Genomic_DNA"/>
</dbReference>
<dbReference type="Gene3D" id="3.40.1010.10">
    <property type="entry name" value="Cobalt-precorrin-4 Transmethylase, Domain 1"/>
    <property type="match status" value="1"/>
</dbReference>
<dbReference type="InterPro" id="IPR006364">
    <property type="entry name" value="CobI/CbiL/CobIJ_dom"/>
</dbReference>
<dbReference type="Gene3D" id="3.30.950.10">
    <property type="entry name" value="Methyltransferase, Cobalt-precorrin-4 Transmethylase, Domain 2"/>
    <property type="match status" value="1"/>
</dbReference>
<dbReference type="PROSITE" id="PS00839">
    <property type="entry name" value="SUMT_1"/>
    <property type="match status" value="1"/>
</dbReference>
<dbReference type="SUPFAM" id="SSF53790">
    <property type="entry name" value="Tetrapyrrole methylase"/>
    <property type="match status" value="1"/>
</dbReference>
<dbReference type="InterPro" id="IPR014776">
    <property type="entry name" value="4pyrrole_Mease_sub2"/>
</dbReference>
<evidence type="ECO:0000256" key="3">
    <source>
        <dbReference type="ARBA" id="ARBA00022573"/>
    </source>
</evidence>
<evidence type="ECO:0000256" key="5">
    <source>
        <dbReference type="ARBA" id="ARBA00022679"/>
    </source>
</evidence>
<dbReference type="InterPro" id="IPR014777">
    <property type="entry name" value="4pyrrole_Mease_sub1"/>
</dbReference>
<dbReference type="InterPro" id="IPR012382">
    <property type="entry name" value="CobI/CbiL"/>
</dbReference>
<dbReference type="NCBIfam" id="TIGR01467">
    <property type="entry name" value="cobI_cbiL"/>
    <property type="match status" value="1"/>
</dbReference>
<accession>A0A4V1RQC1</accession>
<dbReference type="PIRSF" id="PIRSF036427">
    <property type="entry name" value="Precrrn-2_mtase"/>
    <property type="match status" value="1"/>
</dbReference>
<evidence type="ECO:0000256" key="7">
    <source>
        <dbReference type="PIRNR" id="PIRNR036427"/>
    </source>
</evidence>
<dbReference type="OrthoDB" id="9804789at2"/>
<keyword evidence="4 9" id="KW-0489">Methyltransferase</keyword>
<dbReference type="GO" id="GO:0009236">
    <property type="term" value="P:cobalamin biosynthetic process"/>
    <property type="evidence" value="ECO:0007669"/>
    <property type="project" value="UniProtKB-UniRule"/>
</dbReference>
<comment type="caution">
    <text evidence="9">The sequence shown here is derived from an EMBL/GenBank/DDBJ whole genome shotgun (WGS) entry which is preliminary data.</text>
</comment>
<evidence type="ECO:0000259" key="8">
    <source>
        <dbReference type="Pfam" id="PF00590"/>
    </source>
</evidence>
<keyword evidence="3" id="KW-0169">Cobalamin biosynthesis</keyword>
<evidence type="ECO:0000256" key="2">
    <source>
        <dbReference type="ARBA" id="ARBA00005879"/>
    </source>
</evidence>
<dbReference type="PANTHER" id="PTHR43467:SF2">
    <property type="entry name" value="COBALT-PRECORRIN-2 C(20)-METHYLTRANSFERASE"/>
    <property type="match status" value="1"/>
</dbReference>
<comment type="pathway">
    <text evidence="1">Cofactor biosynthesis; adenosylcobalamin biosynthesis.</text>
</comment>
<dbReference type="PANTHER" id="PTHR43467">
    <property type="entry name" value="COBALT-PRECORRIN-2 C(20)-METHYLTRANSFERASE"/>
    <property type="match status" value="1"/>
</dbReference>
<dbReference type="Pfam" id="PF00590">
    <property type="entry name" value="TP_methylase"/>
    <property type="match status" value="1"/>
</dbReference>
<dbReference type="InterPro" id="IPR000878">
    <property type="entry name" value="4pyrrol_Mease"/>
</dbReference>
<name>A0A4V1RQC1_9HYPH</name>
<keyword evidence="5 9" id="KW-0808">Transferase</keyword>
<comment type="similarity">
    <text evidence="2 7">Belongs to the precorrin methyltransferase family.</text>
</comment>
<dbReference type="InterPro" id="IPR003043">
    <property type="entry name" value="Uropor_MeTrfase_CS"/>
</dbReference>
<dbReference type="Proteomes" id="UP000291088">
    <property type="component" value="Unassembled WGS sequence"/>
</dbReference>
<protein>
    <submittedName>
        <fullName evidence="9">Precorrin-2 C(20)-methyltransferase</fullName>
        <ecNumber evidence="9">2.1.1.130</ecNumber>
    </submittedName>
</protein>
<evidence type="ECO:0000256" key="6">
    <source>
        <dbReference type="ARBA" id="ARBA00022691"/>
    </source>
</evidence>
<gene>
    <name evidence="9" type="primary">cobI</name>
    <name evidence="9" type="ORF">EUU22_14950</name>
</gene>
<dbReference type="InterPro" id="IPR035996">
    <property type="entry name" value="4pyrrol_Methylase_sf"/>
</dbReference>
<evidence type="ECO:0000256" key="4">
    <source>
        <dbReference type="ARBA" id="ARBA00022603"/>
    </source>
</evidence>
<dbReference type="RefSeq" id="WP_129332758.1">
    <property type="nucleotide sequence ID" value="NZ_SDVB01000238.1"/>
</dbReference>
<proteinExistence type="inferred from homology"/>
<sequence length="247" mass="26288">MTGKLYGLGLGPGDPELLTLKAHRILTSVPVIAYPAPDTGPSFARQIAAPHLPGTQVEIPIVVPMRVERFPAQEIYDEAAEAIAGRLEAGQDVAVLCEGDPFFFGSFMYLFERLSGRFETEVVPGVSSMMAAAAALGRPLAARNDVLSVVPGPLDDDIMRARIEAAGAVAIIKVGRHFSRVRALIRAMGLEAAAGYVERVSLAEQRVLPLAEVGEDVAPYFSMILIYKGGEGWNAGLSPRTSNGMPS</sequence>
<evidence type="ECO:0000313" key="10">
    <source>
        <dbReference type="Proteomes" id="UP000291088"/>
    </source>
</evidence>
<dbReference type="GO" id="GO:0032259">
    <property type="term" value="P:methylation"/>
    <property type="evidence" value="ECO:0007669"/>
    <property type="project" value="UniProtKB-KW"/>
</dbReference>
<evidence type="ECO:0000256" key="1">
    <source>
        <dbReference type="ARBA" id="ARBA00004953"/>
    </source>
</evidence>
<dbReference type="AlphaFoldDB" id="A0A4V1RQC1"/>
<dbReference type="GO" id="GO:0030788">
    <property type="term" value="F:precorrin-2 C20-methyltransferase activity"/>
    <property type="evidence" value="ECO:0007669"/>
    <property type="project" value="UniProtKB-EC"/>
</dbReference>